<evidence type="ECO:0000256" key="1">
    <source>
        <dbReference type="SAM" id="Phobius"/>
    </source>
</evidence>
<dbReference type="Pfam" id="PF00990">
    <property type="entry name" value="GGDEF"/>
    <property type="match status" value="1"/>
</dbReference>
<evidence type="ECO:0000313" key="4">
    <source>
        <dbReference type="Proteomes" id="UP001263852"/>
    </source>
</evidence>
<keyword evidence="1" id="KW-1133">Transmembrane helix</keyword>
<name>A0AAW8WAN8_LACPE</name>
<dbReference type="EC" id="2.7.7.65" evidence="3"/>
<dbReference type="GO" id="GO:0043709">
    <property type="term" value="P:cell adhesion involved in single-species biofilm formation"/>
    <property type="evidence" value="ECO:0007669"/>
    <property type="project" value="TreeGrafter"/>
</dbReference>
<reference evidence="3" key="1">
    <citation type="submission" date="2023-08" db="EMBL/GenBank/DDBJ databases">
        <authorList>
            <person name="Page C.A."/>
            <person name="Perez-Diaz I.M."/>
        </authorList>
    </citation>
    <scope>NUCLEOTIDE SEQUENCE</scope>
    <source>
        <strain evidence="3">1.8.9</strain>
    </source>
</reference>
<dbReference type="PROSITE" id="PS50887">
    <property type="entry name" value="GGDEF"/>
    <property type="match status" value="1"/>
</dbReference>
<dbReference type="AlphaFoldDB" id="A0AAW8WAN8"/>
<dbReference type="SMART" id="SM00267">
    <property type="entry name" value="GGDEF"/>
    <property type="match status" value="1"/>
</dbReference>
<keyword evidence="3" id="KW-0548">Nucleotidyltransferase</keyword>
<dbReference type="GO" id="GO:0005886">
    <property type="term" value="C:plasma membrane"/>
    <property type="evidence" value="ECO:0007669"/>
    <property type="project" value="TreeGrafter"/>
</dbReference>
<comment type="caution">
    <text evidence="3">The sequence shown here is derived from an EMBL/GenBank/DDBJ whole genome shotgun (WGS) entry which is preliminary data.</text>
</comment>
<feature type="transmembrane region" description="Helical" evidence="1">
    <location>
        <begin position="12"/>
        <end position="32"/>
    </location>
</feature>
<protein>
    <submittedName>
        <fullName evidence="3">GGDEF domain-containing protein</fullName>
        <ecNumber evidence="3">2.7.7.65</ecNumber>
    </submittedName>
</protein>
<sequence>MTWSYWRISPFVTSIFFILGVLTLYWVLFNWITSWFHARHINIDDDTINARHGVIYMLVFVFVMQLSVIGQANSWEFVNFHLIAVIFCAFFLNIRMPYYTLLPVVIVYMVFDQSIFFWESWSYAAVFVGFFWSLNYLRLWVQKHAHSWVYYYGTVGFFGGVLWGLIKVKYSLSWENTLQEYGYLLIFAGLLYAYVNMLTQDSEIKLRLAQFASHDALTQTENFAAYTEHIKYLFDDSTANNLNLSMMMFDIDHFKHVNDTYGHLAGDRVLQEVSETVQTVLSENDPKVKLYRTGGEEFNVLFPGYDLVSTRAIVRQIFAAVNHLVVKYGDQEIAVSISVGVSTLHQADDSPVDFYNWVDQNLYFSKRHGRMRVTVDQ</sequence>
<feature type="transmembrane region" description="Helical" evidence="1">
    <location>
        <begin position="53"/>
        <end position="72"/>
    </location>
</feature>
<proteinExistence type="predicted"/>
<feature type="domain" description="GGDEF" evidence="2">
    <location>
        <begin position="242"/>
        <end position="377"/>
    </location>
</feature>
<dbReference type="GO" id="GO:0052621">
    <property type="term" value="F:diguanylate cyclase activity"/>
    <property type="evidence" value="ECO:0007669"/>
    <property type="project" value="UniProtKB-EC"/>
</dbReference>
<dbReference type="GO" id="GO:1902201">
    <property type="term" value="P:negative regulation of bacterial-type flagellum-dependent cell motility"/>
    <property type="evidence" value="ECO:0007669"/>
    <property type="project" value="TreeGrafter"/>
</dbReference>
<dbReference type="NCBIfam" id="TIGR00254">
    <property type="entry name" value="GGDEF"/>
    <property type="match status" value="1"/>
</dbReference>
<evidence type="ECO:0000313" key="3">
    <source>
        <dbReference type="EMBL" id="MDT7038050.1"/>
    </source>
</evidence>
<organism evidence="3 4">
    <name type="scientific">Lactiplantibacillus pentosus</name>
    <name type="common">Lactobacillus pentosus</name>
    <dbReference type="NCBI Taxonomy" id="1589"/>
    <lineage>
        <taxon>Bacteria</taxon>
        <taxon>Bacillati</taxon>
        <taxon>Bacillota</taxon>
        <taxon>Bacilli</taxon>
        <taxon>Lactobacillales</taxon>
        <taxon>Lactobacillaceae</taxon>
        <taxon>Lactiplantibacillus</taxon>
    </lineage>
</organism>
<feature type="transmembrane region" description="Helical" evidence="1">
    <location>
        <begin position="148"/>
        <end position="166"/>
    </location>
</feature>
<feature type="transmembrane region" description="Helical" evidence="1">
    <location>
        <begin position="124"/>
        <end position="141"/>
    </location>
</feature>
<dbReference type="RefSeq" id="WP_216748545.1">
    <property type="nucleotide sequence ID" value="NZ_JAGWDT010000023.1"/>
</dbReference>
<keyword evidence="1" id="KW-0472">Membrane</keyword>
<dbReference type="PANTHER" id="PTHR45138:SF9">
    <property type="entry name" value="DIGUANYLATE CYCLASE DGCM-RELATED"/>
    <property type="match status" value="1"/>
</dbReference>
<dbReference type="Proteomes" id="UP001263852">
    <property type="component" value="Unassembled WGS sequence"/>
</dbReference>
<evidence type="ECO:0000259" key="2">
    <source>
        <dbReference type="PROSITE" id="PS50887"/>
    </source>
</evidence>
<dbReference type="InterPro" id="IPR000160">
    <property type="entry name" value="GGDEF_dom"/>
</dbReference>
<dbReference type="InterPro" id="IPR050469">
    <property type="entry name" value="Diguanylate_Cyclase"/>
</dbReference>
<dbReference type="CDD" id="cd01949">
    <property type="entry name" value="GGDEF"/>
    <property type="match status" value="1"/>
</dbReference>
<keyword evidence="3" id="KW-0808">Transferase</keyword>
<feature type="transmembrane region" description="Helical" evidence="1">
    <location>
        <begin position="78"/>
        <end position="94"/>
    </location>
</feature>
<keyword evidence="1" id="KW-0812">Transmembrane</keyword>
<dbReference type="EMBL" id="JAVLAO010000001">
    <property type="protein sequence ID" value="MDT7038050.1"/>
    <property type="molecule type" value="Genomic_DNA"/>
</dbReference>
<feature type="transmembrane region" description="Helical" evidence="1">
    <location>
        <begin position="181"/>
        <end position="199"/>
    </location>
</feature>
<gene>
    <name evidence="3" type="ORF">RI555_03360</name>
</gene>
<dbReference type="PANTHER" id="PTHR45138">
    <property type="entry name" value="REGULATORY COMPONENTS OF SENSORY TRANSDUCTION SYSTEM"/>
    <property type="match status" value="1"/>
</dbReference>
<accession>A0AAW8WAN8</accession>